<dbReference type="Gene3D" id="1.25.40.10">
    <property type="entry name" value="Tetratricopeptide repeat domain"/>
    <property type="match status" value="2"/>
</dbReference>
<dbReference type="Pfam" id="PF01535">
    <property type="entry name" value="PPR"/>
    <property type="match status" value="1"/>
</dbReference>
<proteinExistence type="predicted"/>
<dbReference type="NCBIfam" id="TIGR00756">
    <property type="entry name" value="PPR"/>
    <property type="match status" value="1"/>
</dbReference>
<dbReference type="Proteomes" id="UP000005446">
    <property type="component" value="Unassembled WGS sequence"/>
</dbReference>
<dbReference type="InterPro" id="IPR051222">
    <property type="entry name" value="PPR/CCM1_RNA-binding"/>
</dbReference>
<dbReference type="InterPro" id="IPR011990">
    <property type="entry name" value="TPR-like_helical_dom_sf"/>
</dbReference>
<feature type="repeat" description="PPR" evidence="2">
    <location>
        <begin position="191"/>
        <end position="226"/>
    </location>
</feature>
<name>H0EQN7_GLAL7</name>
<dbReference type="InParanoid" id="H0EQN7"/>
<keyword evidence="4" id="KW-1185">Reference proteome</keyword>
<protein>
    <submittedName>
        <fullName evidence="3">Putative pentatricopeptide repeat-containing protein, mitochondrial</fullName>
    </submittedName>
</protein>
<dbReference type="PROSITE" id="PS51375">
    <property type="entry name" value="PPR"/>
    <property type="match status" value="2"/>
</dbReference>
<comment type="caution">
    <text evidence="3">The sequence shown here is derived from an EMBL/GenBank/DDBJ whole genome shotgun (WGS) entry which is preliminary data.</text>
</comment>
<gene>
    <name evidence="3" type="ORF">M7I_4991</name>
</gene>
<dbReference type="HOGENOM" id="CLU_1147289_0_0_1"/>
<reference evidence="3 4" key="1">
    <citation type="journal article" date="2012" name="Eukaryot. Cell">
        <title>Genome sequence of the fungus Glarea lozoyensis: the first genome sequence of a species from the Helotiaceae family.</title>
        <authorList>
            <person name="Youssar L."/>
            <person name="Gruening B.A."/>
            <person name="Erxleben A."/>
            <person name="Guenther S."/>
            <person name="Huettel W."/>
        </authorList>
    </citation>
    <scope>NUCLEOTIDE SEQUENCE [LARGE SCALE GENOMIC DNA]</scope>
    <source>
        <strain evidence="4">ATCC 74030 / MF5533</strain>
    </source>
</reference>
<dbReference type="PANTHER" id="PTHR47942:SF78">
    <property type="entry name" value="PENTATRICOPEPTIDE REPEAT PROTEIN (AFU_ORTHOLOGUE AFUA_4G07240)"/>
    <property type="match status" value="1"/>
</dbReference>
<sequence>MKNAAIPLTTIEWNSAISFAARYVVKSTEVEVEAALYMWQEMEQVAGVPASDVTFNILFDVACKAGKFALAEMIYKEMGKRGIRYTRFHHRNGDGARAAYNQLVEAGEIVDTVVLNAMIAALISSYETNAAENTYERMKRMHNDQAVPRLPPKDYLSQRAITRSLKRMAIIGKDNPTLKESFQKRSIVAPDLHTYRILVNHYSIQAGELGKVAMLLEEMKFYGLPALLFMVAFGTPTGHQLA</sequence>
<accession>H0EQN7</accession>
<evidence type="ECO:0000256" key="2">
    <source>
        <dbReference type="PROSITE-ProRule" id="PRU00708"/>
    </source>
</evidence>
<dbReference type="OrthoDB" id="1908178at2759"/>
<dbReference type="InterPro" id="IPR002885">
    <property type="entry name" value="PPR_rpt"/>
</dbReference>
<organism evidence="3 4">
    <name type="scientific">Glarea lozoyensis (strain ATCC 74030 / MF5533)</name>
    <dbReference type="NCBI Taxonomy" id="1104152"/>
    <lineage>
        <taxon>Eukaryota</taxon>
        <taxon>Fungi</taxon>
        <taxon>Dikarya</taxon>
        <taxon>Ascomycota</taxon>
        <taxon>Pezizomycotina</taxon>
        <taxon>Leotiomycetes</taxon>
        <taxon>Helotiales</taxon>
        <taxon>Helotiaceae</taxon>
        <taxon>Glarea</taxon>
    </lineage>
</organism>
<evidence type="ECO:0000313" key="3">
    <source>
        <dbReference type="EMBL" id="EHK99159.1"/>
    </source>
</evidence>
<dbReference type="EMBL" id="AGUE01000125">
    <property type="protein sequence ID" value="EHK99159.1"/>
    <property type="molecule type" value="Genomic_DNA"/>
</dbReference>
<dbReference type="AlphaFoldDB" id="H0EQN7"/>
<evidence type="ECO:0000256" key="1">
    <source>
        <dbReference type="ARBA" id="ARBA00022737"/>
    </source>
</evidence>
<feature type="repeat" description="PPR" evidence="2">
    <location>
        <begin position="51"/>
        <end position="85"/>
    </location>
</feature>
<dbReference type="PANTHER" id="PTHR47942">
    <property type="entry name" value="TETRATRICOPEPTIDE REPEAT (TPR)-LIKE SUPERFAMILY PROTEIN-RELATED"/>
    <property type="match status" value="1"/>
</dbReference>
<evidence type="ECO:0000313" key="4">
    <source>
        <dbReference type="Proteomes" id="UP000005446"/>
    </source>
</evidence>
<keyword evidence="1" id="KW-0677">Repeat</keyword>